<evidence type="ECO:0000313" key="3">
    <source>
        <dbReference type="Proteomes" id="UP001075354"/>
    </source>
</evidence>
<sequence length="175" mass="18520">MLAEARHPAGPPAPAFVLDHHRMLSVPRSPRSPRTPRSPRLGLASPKTGGGTSSSRPSTLAAAAPVRPVFDFVRTAGGRPLSLPYSVDHAGHHAGLLARPSPPPSLLDSLSLTEDAEHGDQDNSPAASLLDSPRLTPVSSLMDSNSLARVARLRQPALLDGYQSAWQSWDGFAYN</sequence>
<organism evidence="2 3">
    <name type="scientific">Megalurothrips usitatus</name>
    <name type="common">bean blossom thrips</name>
    <dbReference type="NCBI Taxonomy" id="439358"/>
    <lineage>
        <taxon>Eukaryota</taxon>
        <taxon>Metazoa</taxon>
        <taxon>Ecdysozoa</taxon>
        <taxon>Arthropoda</taxon>
        <taxon>Hexapoda</taxon>
        <taxon>Insecta</taxon>
        <taxon>Pterygota</taxon>
        <taxon>Neoptera</taxon>
        <taxon>Paraneoptera</taxon>
        <taxon>Thysanoptera</taxon>
        <taxon>Terebrantia</taxon>
        <taxon>Thripoidea</taxon>
        <taxon>Thripidae</taxon>
        <taxon>Megalurothrips</taxon>
    </lineage>
</organism>
<feature type="region of interest" description="Disordered" evidence="1">
    <location>
        <begin position="1"/>
        <end position="61"/>
    </location>
</feature>
<accession>A0AAV7XHY7</accession>
<protein>
    <submittedName>
        <fullName evidence="2">Uncharacterized protein</fullName>
    </submittedName>
</protein>
<name>A0AAV7XHY7_9NEOP</name>
<dbReference type="AlphaFoldDB" id="A0AAV7XHY7"/>
<dbReference type="Proteomes" id="UP001075354">
    <property type="component" value="Chromosome 9"/>
</dbReference>
<dbReference type="EMBL" id="JAPTSV010000009">
    <property type="protein sequence ID" value="KAJ1524314.1"/>
    <property type="molecule type" value="Genomic_DNA"/>
</dbReference>
<evidence type="ECO:0000313" key="2">
    <source>
        <dbReference type="EMBL" id="KAJ1524314.1"/>
    </source>
</evidence>
<keyword evidence="3" id="KW-1185">Reference proteome</keyword>
<gene>
    <name evidence="2" type="ORF">ONE63_010822</name>
</gene>
<reference evidence="2" key="1">
    <citation type="submission" date="2022-12" db="EMBL/GenBank/DDBJ databases">
        <title>Chromosome-level genome assembly of the bean flower thrips Megalurothrips usitatus.</title>
        <authorList>
            <person name="Ma L."/>
            <person name="Liu Q."/>
            <person name="Li H."/>
            <person name="Cai W."/>
        </authorList>
    </citation>
    <scope>NUCLEOTIDE SEQUENCE</scope>
    <source>
        <strain evidence="2">Cailab_2022a</strain>
    </source>
</reference>
<evidence type="ECO:0000256" key="1">
    <source>
        <dbReference type="SAM" id="MobiDB-lite"/>
    </source>
</evidence>
<proteinExistence type="predicted"/>
<comment type="caution">
    <text evidence="2">The sequence shown here is derived from an EMBL/GenBank/DDBJ whole genome shotgun (WGS) entry which is preliminary data.</text>
</comment>